<evidence type="ECO:0000313" key="3">
    <source>
        <dbReference type="Proteomes" id="UP000075809"/>
    </source>
</evidence>
<accession>A0A151WUX1</accession>
<feature type="region of interest" description="Disordered" evidence="1">
    <location>
        <begin position="190"/>
        <end position="220"/>
    </location>
</feature>
<sequence length="284" mass="31420">SGVNQGPSSTRLAVLPSEWLVSAKIGFLRIIRPFSSGGVIGITQTRGTWRLRRAVQPLLTVKKNAACNKGWEAKDEARLIETSAKRSYVPVVYYGSRRLLPNARCKSYMHALNYDIQKISIKKWTPYNSTLSLSAPQSLDAIIGDSISNAERCYLNTSRSYADVFTDDGTSRIDPTSRTVKIRHNLMSRRLSQTRGGSPAAQAPLRRRHIDSSGKSLQNGRRRSIPSLLFVRGRLPSSLEETTTGWLAGWLAGWMGERRRVTSAEGIELSTEAEGATSKDKLPA</sequence>
<dbReference type="Proteomes" id="UP000075809">
    <property type="component" value="Unassembled WGS sequence"/>
</dbReference>
<evidence type="ECO:0000256" key="1">
    <source>
        <dbReference type="SAM" id="MobiDB-lite"/>
    </source>
</evidence>
<evidence type="ECO:0000313" key="2">
    <source>
        <dbReference type="EMBL" id="KYQ51636.1"/>
    </source>
</evidence>
<proteinExistence type="predicted"/>
<dbReference type="EMBL" id="KQ982722">
    <property type="protein sequence ID" value="KYQ51636.1"/>
    <property type="molecule type" value="Genomic_DNA"/>
</dbReference>
<organism evidence="2 3">
    <name type="scientific">Mycetomoellerius zeteki</name>
    <dbReference type="NCBI Taxonomy" id="64791"/>
    <lineage>
        <taxon>Eukaryota</taxon>
        <taxon>Metazoa</taxon>
        <taxon>Ecdysozoa</taxon>
        <taxon>Arthropoda</taxon>
        <taxon>Hexapoda</taxon>
        <taxon>Insecta</taxon>
        <taxon>Pterygota</taxon>
        <taxon>Neoptera</taxon>
        <taxon>Endopterygota</taxon>
        <taxon>Hymenoptera</taxon>
        <taxon>Apocrita</taxon>
        <taxon>Aculeata</taxon>
        <taxon>Formicoidea</taxon>
        <taxon>Formicidae</taxon>
        <taxon>Myrmicinae</taxon>
        <taxon>Mycetomoellerius</taxon>
    </lineage>
</organism>
<protein>
    <submittedName>
        <fullName evidence="2">Uncharacterized protein</fullName>
    </submittedName>
</protein>
<reference evidence="2 3" key="1">
    <citation type="submission" date="2015-09" db="EMBL/GenBank/DDBJ databases">
        <title>Trachymyrmex zeteki WGS genome.</title>
        <authorList>
            <person name="Nygaard S."/>
            <person name="Hu H."/>
            <person name="Boomsma J."/>
            <person name="Zhang G."/>
        </authorList>
    </citation>
    <scope>NUCLEOTIDE SEQUENCE [LARGE SCALE GENOMIC DNA]</scope>
    <source>
        <strain evidence="2">Tzet28-1</strain>
        <tissue evidence="2">Whole body</tissue>
    </source>
</reference>
<gene>
    <name evidence="2" type="ORF">ALC60_09255</name>
</gene>
<keyword evidence="3" id="KW-1185">Reference proteome</keyword>
<name>A0A151WUX1_9HYME</name>
<dbReference type="AlphaFoldDB" id="A0A151WUX1"/>
<feature type="non-terminal residue" evidence="2">
    <location>
        <position position="1"/>
    </location>
</feature>